<evidence type="ECO:0000313" key="3">
    <source>
        <dbReference type="Proteomes" id="UP000691718"/>
    </source>
</evidence>
<feature type="compositionally biased region" description="Pro residues" evidence="1">
    <location>
        <begin position="45"/>
        <end position="54"/>
    </location>
</feature>
<feature type="compositionally biased region" description="Polar residues" evidence="1">
    <location>
        <begin position="113"/>
        <end position="123"/>
    </location>
</feature>
<gene>
    <name evidence="2" type="ORF">PAPOLLO_LOCUS1169</name>
</gene>
<sequence length="123" mass="13472">MEQYVLSGIGLAAIQEEAQQINFEPTPGPSTAPDSYARVAAAPITAPPSLPPPASRRKQSTERRTAKYPPLKRATTTLFPHCLYGVLIRCPLVERKKLKKAEKETRFPDGSDIGSNKSAQVRN</sequence>
<keyword evidence="3" id="KW-1185">Reference proteome</keyword>
<comment type="caution">
    <text evidence="2">The sequence shown here is derived from an EMBL/GenBank/DDBJ whole genome shotgun (WGS) entry which is preliminary data.</text>
</comment>
<feature type="region of interest" description="Disordered" evidence="1">
    <location>
        <begin position="100"/>
        <end position="123"/>
    </location>
</feature>
<accession>A0A8S3W298</accession>
<reference evidence="2" key="1">
    <citation type="submission" date="2021-04" db="EMBL/GenBank/DDBJ databases">
        <authorList>
            <person name="Tunstrom K."/>
        </authorList>
    </citation>
    <scope>NUCLEOTIDE SEQUENCE</scope>
</reference>
<protein>
    <submittedName>
        <fullName evidence="2">(apollo) hypothetical protein</fullName>
    </submittedName>
</protein>
<feature type="region of interest" description="Disordered" evidence="1">
    <location>
        <begin position="41"/>
        <end position="71"/>
    </location>
</feature>
<proteinExistence type="predicted"/>
<dbReference type="Proteomes" id="UP000691718">
    <property type="component" value="Unassembled WGS sequence"/>
</dbReference>
<dbReference type="EMBL" id="CAJQZP010000080">
    <property type="protein sequence ID" value="CAG4936367.1"/>
    <property type="molecule type" value="Genomic_DNA"/>
</dbReference>
<organism evidence="2 3">
    <name type="scientific">Parnassius apollo</name>
    <name type="common">Apollo butterfly</name>
    <name type="synonym">Papilio apollo</name>
    <dbReference type="NCBI Taxonomy" id="110799"/>
    <lineage>
        <taxon>Eukaryota</taxon>
        <taxon>Metazoa</taxon>
        <taxon>Ecdysozoa</taxon>
        <taxon>Arthropoda</taxon>
        <taxon>Hexapoda</taxon>
        <taxon>Insecta</taxon>
        <taxon>Pterygota</taxon>
        <taxon>Neoptera</taxon>
        <taxon>Endopterygota</taxon>
        <taxon>Lepidoptera</taxon>
        <taxon>Glossata</taxon>
        <taxon>Ditrysia</taxon>
        <taxon>Papilionoidea</taxon>
        <taxon>Papilionidae</taxon>
        <taxon>Parnassiinae</taxon>
        <taxon>Parnassini</taxon>
        <taxon>Parnassius</taxon>
        <taxon>Parnassius</taxon>
    </lineage>
</organism>
<dbReference type="AlphaFoldDB" id="A0A8S3W298"/>
<name>A0A8S3W298_PARAO</name>
<evidence type="ECO:0000313" key="2">
    <source>
        <dbReference type="EMBL" id="CAG4936367.1"/>
    </source>
</evidence>
<evidence type="ECO:0000256" key="1">
    <source>
        <dbReference type="SAM" id="MobiDB-lite"/>
    </source>
</evidence>